<keyword evidence="2" id="KW-1185">Reference proteome</keyword>
<comment type="caution">
    <text evidence="1">The sequence shown here is derived from an EMBL/GenBank/DDBJ whole genome shotgun (WGS) entry which is preliminary data.</text>
</comment>
<dbReference type="PROSITE" id="PS51257">
    <property type="entry name" value="PROKAR_LIPOPROTEIN"/>
    <property type="match status" value="1"/>
</dbReference>
<dbReference type="Proteomes" id="UP001528823">
    <property type="component" value="Unassembled WGS sequence"/>
</dbReference>
<protein>
    <submittedName>
        <fullName evidence="1">Uncharacterized protein</fullName>
    </submittedName>
</protein>
<evidence type="ECO:0000313" key="2">
    <source>
        <dbReference type="Proteomes" id="UP001528823"/>
    </source>
</evidence>
<sequence>MQRQFSQNNKIDRVKVTFFQQFGLAISCLILLLACTGKATANNERLCKLYTEKSQSGLSYFNSIMRGFKTDNLISYSALIEDLQGKGQYCALNVEEQQQLNRNVCQVGEYLYFSHSEEIDQQFRAFENEGKYHKIPVAVWLEDIGNHYCAYPYKTVFYLSSLMNPLYQQDQQRLAELQTQGLQVATVTGLDASQLTFNAKPITYFPDLVNNAYKKLLITVQQIFPNVELISFAEKASEDNSR</sequence>
<reference evidence="1 2" key="1">
    <citation type="submission" date="2022-11" db="EMBL/GenBank/DDBJ databases">
        <title>Spartinivicinus poritis sp. nov., isolated from scleractinian coral Porites lutea.</title>
        <authorList>
            <person name="Zhang G."/>
            <person name="Cai L."/>
            <person name="Wei Q."/>
        </authorList>
    </citation>
    <scope>NUCLEOTIDE SEQUENCE [LARGE SCALE GENOMIC DNA]</scope>
    <source>
        <strain evidence="1 2">A2-2</strain>
    </source>
</reference>
<dbReference type="RefSeq" id="WP_274688233.1">
    <property type="nucleotide sequence ID" value="NZ_JAPMOU010000007.1"/>
</dbReference>
<organism evidence="1 2">
    <name type="scientific">Spartinivicinus poritis</name>
    <dbReference type="NCBI Taxonomy" id="2994640"/>
    <lineage>
        <taxon>Bacteria</taxon>
        <taxon>Pseudomonadati</taxon>
        <taxon>Pseudomonadota</taxon>
        <taxon>Gammaproteobacteria</taxon>
        <taxon>Oceanospirillales</taxon>
        <taxon>Zooshikellaceae</taxon>
        <taxon>Spartinivicinus</taxon>
    </lineage>
</organism>
<accession>A0ABT5U681</accession>
<gene>
    <name evidence="1" type="ORF">ORQ98_07815</name>
</gene>
<evidence type="ECO:0000313" key="1">
    <source>
        <dbReference type="EMBL" id="MDE1461874.1"/>
    </source>
</evidence>
<name>A0ABT5U681_9GAMM</name>
<dbReference type="EMBL" id="JAPMOU010000007">
    <property type="protein sequence ID" value="MDE1461874.1"/>
    <property type="molecule type" value="Genomic_DNA"/>
</dbReference>
<proteinExistence type="predicted"/>